<sequence length="90" mass="10149">MSPTPKQPITDDSIQVRQVNHYQFSWVAGDAGKPGTWTLQLVLDQGAWEEVLTLDAEDAEVLHGLLKRSDTVYYDVRRRTLMFGTTQAGQ</sequence>
<organism evidence="1 2">
    <name type="scientific">Pseudarthrobacter quantipunctorum</name>
    <dbReference type="NCBI Taxonomy" id="3128980"/>
    <lineage>
        <taxon>Bacteria</taxon>
        <taxon>Bacillati</taxon>
        <taxon>Actinomycetota</taxon>
        <taxon>Actinomycetes</taxon>
        <taxon>Micrococcales</taxon>
        <taxon>Micrococcaceae</taxon>
        <taxon>Pseudarthrobacter</taxon>
    </lineage>
</organism>
<accession>A0ABZ2R8I4</accession>
<reference evidence="1 2" key="1">
    <citation type="submission" date="2024-03" db="EMBL/GenBank/DDBJ databases">
        <title>Rhodococcus navarretei sp. nov. and Pseudarthrobacter quantumdoti sp. nov., two new species with the ability to biosynthesize Quantum Dots isolated from soil samples at Union Glacier, Antarctica.</title>
        <authorList>
            <person name="Vargas M."/>
        </authorList>
    </citation>
    <scope>NUCLEOTIDE SEQUENCE [LARGE SCALE GENOMIC DNA]</scope>
    <source>
        <strain evidence="1 2">RC-2-3</strain>
    </source>
</reference>
<proteinExistence type="predicted"/>
<gene>
    <name evidence="1" type="ORF">WHH00_08015</name>
</gene>
<evidence type="ECO:0000313" key="1">
    <source>
        <dbReference type="EMBL" id="WXK94723.1"/>
    </source>
</evidence>
<keyword evidence="2" id="KW-1185">Reference proteome</keyword>
<evidence type="ECO:0008006" key="3">
    <source>
        <dbReference type="Google" id="ProtNLM"/>
    </source>
</evidence>
<protein>
    <recommendedName>
        <fullName evidence="3">Cyclase</fullName>
    </recommendedName>
</protein>
<name>A0ABZ2R8I4_9MICC</name>
<dbReference type="Proteomes" id="UP001623384">
    <property type="component" value="Chromosome"/>
</dbReference>
<dbReference type="RefSeq" id="WP_066276524.1">
    <property type="nucleotide sequence ID" value="NZ_CP148033.1"/>
</dbReference>
<dbReference type="EMBL" id="CP148033">
    <property type="protein sequence ID" value="WXK94723.1"/>
    <property type="molecule type" value="Genomic_DNA"/>
</dbReference>
<evidence type="ECO:0000313" key="2">
    <source>
        <dbReference type="Proteomes" id="UP001623384"/>
    </source>
</evidence>